<keyword evidence="1" id="KW-0433">Leucine-rich repeat</keyword>
<keyword evidence="6" id="KW-1185">Reference proteome</keyword>
<dbReference type="Gene3D" id="3.80.10.10">
    <property type="entry name" value="Ribonuclease Inhibitor"/>
    <property type="match status" value="1"/>
</dbReference>
<evidence type="ECO:0000256" key="3">
    <source>
        <dbReference type="SAM" id="Phobius"/>
    </source>
</evidence>
<dbReference type="Proteomes" id="UP001153737">
    <property type="component" value="Chromosome 7"/>
</dbReference>
<organism evidence="5 6">
    <name type="scientific">Phaedon cochleariae</name>
    <name type="common">Mustard beetle</name>
    <dbReference type="NCBI Taxonomy" id="80249"/>
    <lineage>
        <taxon>Eukaryota</taxon>
        <taxon>Metazoa</taxon>
        <taxon>Ecdysozoa</taxon>
        <taxon>Arthropoda</taxon>
        <taxon>Hexapoda</taxon>
        <taxon>Insecta</taxon>
        <taxon>Pterygota</taxon>
        <taxon>Neoptera</taxon>
        <taxon>Endopterygota</taxon>
        <taxon>Coleoptera</taxon>
        <taxon>Polyphaga</taxon>
        <taxon>Cucujiformia</taxon>
        <taxon>Chrysomeloidea</taxon>
        <taxon>Chrysomelidae</taxon>
        <taxon>Chrysomelinae</taxon>
        <taxon>Chrysomelini</taxon>
        <taxon>Phaedon</taxon>
    </lineage>
</organism>
<evidence type="ECO:0000256" key="4">
    <source>
        <dbReference type="SAM" id="SignalP"/>
    </source>
</evidence>
<dbReference type="PANTHER" id="PTHR45712:SF22">
    <property type="entry name" value="INSULIN-LIKE GROWTH FACTOR-BINDING PROTEIN COMPLEX ACID LABILE SUBUNIT"/>
    <property type="match status" value="1"/>
</dbReference>
<dbReference type="InterPro" id="IPR032675">
    <property type="entry name" value="LRR_dom_sf"/>
</dbReference>
<keyword evidence="2" id="KW-0677">Repeat</keyword>
<keyword evidence="3" id="KW-0812">Transmembrane</keyword>
<dbReference type="Pfam" id="PF13855">
    <property type="entry name" value="LRR_8"/>
    <property type="match status" value="2"/>
</dbReference>
<proteinExistence type="predicted"/>
<dbReference type="PROSITE" id="PS51450">
    <property type="entry name" value="LRR"/>
    <property type="match status" value="2"/>
</dbReference>
<evidence type="ECO:0000313" key="6">
    <source>
        <dbReference type="Proteomes" id="UP001153737"/>
    </source>
</evidence>
<gene>
    <name evidence="5" type="ORF">PHAECO_LOCUS11271</name>
</gene>
<evidence type="ECO:0000256" key="2">
    <source>
        <dbReference type="ARBA" id="ARBA00022737"/>
    </source>
</evidence>
<feature type="transmembrane region" description="Helical" evidence="3">
    <location>
        <begin position="410"/>
        <end position="431"/>
    </location>
</feature>
<dbReference type="AlphaFoldDB" id="A0A9P0DTL1"/>
<feature type="signal peptide" evidence="4">
    <location>
        <begin position="1"/>
        <end position="19"/>
    </location>
</feature>
<reference evidence="5" key="2">
    <citation type="submission" date="2022-10" db="EMBL/GenBank/DDBJ databases">
        <authorList>
            <consortium name="ENA_rothamsted_submissions"/>
            <consortium name="culmorum"/>
            <person name="King R."/>
        </authorList>
    </citation>
    <scope>NUCLEOTIDE SEQUENCE</scope>
</reference>
<dbReference type="PANTHER" id="PTHR45712">
    <property type="entry name" value="AGAP008170-PA"/>
    <property type="match status" value="1"/>
</dbReference>
<dbReference type="InterPro" id="IPR003591">
    <property type="entry name" value="Leu-rich_rpt_typical-subtyp"/>
</dbReference>
<dbReference type="SMART" id="SM00369">
    <property type="entry name" value="LRR_TYP"/>
    <property type="match status" value="8"/>
</dbReference>
<evidence type="ECO:0000313" key="5">
    <source>
        <dbReference type="EMBL" id="CAH1176394.1"/>
    </source>
</evidence>
<dbReference type="InterPro" id="IPR001611">
    <property type="entry name" value="Leu-rich_rpt"/>
</dbReference>
<evidence type="ECO:0000256" key="1">
    <source>
        <dbReference type="ARBA" id="ARBA00022614"/>
    </source>
</evidence>
<feature type="chain" id="PRO_5040419021" description="Leucine-rich repeat protein" evidence="4">
    <location>
        <begin position="20"/>
        <end position="450"/>
    </location>
</feature>
<dbReference type="OrthoDB" id="8194225at2759"/>
<sequence>MWMLFLWLILLICLNISYGIQMICPYEIHEQSKQVIIRCENVKFADNEPLKYQEPSRAFQDYQKALEIVNTTIPVLKFTNNTFTAFANFTVLNVSHAGLERIEPDAFFDMRKIEILYLTYNNISSVDSSYFDSLEVLKNLDLSNNLITNIDQNAFSKVKLLTTLNLSSNSLKLLGSFSSYGLYSVKVMDLSSNGLSSIDLGHINESLEVLTLIHNQINTVLGRGNSTSSSLSNLSLNANNIGHLQGDCFDNLDNLKHLDLSFNNLDSLPEDLFSSLNRIRYLNLSGNAIEELPSGIFDSSFYLQSLDVSKNALSDLKCDAGTWHNLYELNIQHNLISHIDVQGIVENATHLKYVALDGNNFDCDYLLEVIKLFSDNDVTVRKGNSIDAVNVDGNICYEKVKISSNYKSSILVTVLTILVVVIVILVVPWIVKYYKYIKAKRTRGEQLELL</sequence>
<evidence type="ECO:0008006" key="7">
    <source>
        <dbReference type="Google" id="ProtNLM"/>
    </source>
</evidence>
<keyword evidence="3" id="KW-0472">Membrane</keyword>
<keyword evidence="3" id="KW-1133">Transmembrane helix</keyword>
<dbReference type="PRINTS" id="PR00019">
    <property type="entry name" value="LEURICHRPT"/>
</dbReference>
<accession>A0A9P0DTL1</accession>
<protein>
    <recommendedName>
        <fullName evidence="7">Leucine-rich repeat protein</fullName>
    </recommendedName>
</protein>
<dbReference type="InterPro" id="IPR050333">
    <property type="entry name" value="SLRP"/>
</dbReference>
<dbReference type="EMBL" id="OU896713">
    <property type="protein sequence ID" value="CAH1176394.1"/>
    <property type="molecule type" value="Genomic_DNA"/>
</dbReference>
<name>A0A9P0DTL1_PHACE</name>
<keyword evidence="4" id="KW-0732">Signal</keyword>
<reference evidence="5" key="1">
    <citation type="submission" date="2022-01" db="EMBL/GenBank/DDBJ databases">
        <authorList>
            <person name="King R."/>
        </authorList>
    </citation>
    <scope>NUCLEOTIDE SEQUENCE</scope>
</reference>
<dbReference type="SUPFAM" id="SSF52058">
    <property type="entry name" value="L domain-like"/>
    <property type="match status" value="1"/>
</dbReference>